<dbReference type="AlphaFoldDB" id="A0A0J6T5T1"/>
<evidence type="ECO:0000256" key="6">
    <source>
        <dbReference type="ARBA" id="ARBA00040062"/>
    </source>
</evidence>
<dbReference type="PANTHER" id="PTHR43240">
    <property type="entry name" value="1,4-DIHYDROXY-2-NAPHTHOYL-COA THIOESTERASE 1"/>
    <property type="match status" value="1"/>
</dbReference>
<dbReference type="Pfam" id="PF03061">
    <property type="entry name" value="4HBT"/>
    <property type="match status" value="1"/>
</dbReference>
<dbReference type="Proteomes" id="UP000035929">
    <property type="component" value="Unassembled WGS sequence"/>
</dbReference>
<comment type="caution">
    <text evidence="9">The sequence shown here is derived from an EMBL/GenBank/DDBJ whole genome shotgun (WGS) entry which is preliminary data.</text>
</comment>
<evidence type="ECO:0000256" key="7">
    <source>
        <dbReference type="ARBA" id="ARBA00048062"/>
    </source>
</evidence>
<evidence type="ECO:0000256" key="5">
    <source>
        <dbReference type="ARBA" id="ARBA00038894"/>
    </source>
</evidence>
<evidence type="ECO:0000313" key="10">
    <source>
        <dbReference type="Proteomes" id="UP000035929"/>
    </source>
</evidence>
<feature type="domain" description="Thioesterase" evidence="8">
    <location>
        <begin position="49"/>
        <end position="122"/>
    </location>
</feature>
<dbReference type="GO" id="GO:0047617">
    <property type="term" value="F:fatty acyl-CoA hydrolase activity"/>
    <property type="evidence" value="ECO:0007669"/>
    <property type="project" value="UniProtKB-EC"/>
</dbReference>
<dbReference type="InterPro" id="IPR029069">
    <property type="entry name" value="HotDog_dom_sf"/>
</dbReference>
<evidence type="ECO:0000256" key="3">
    <source>
        <dbReference type="ARBA" id="ARBA00036002"/>
    </source>
</evidence>
<comment type="similarity">
    <text evidence="4">Belongs to the YigI thioesterase family.</text>
</comment>
<dbReference type="InterPro" id="IPR003736">
    <property type="entry name" value="PAAI_dom"/>
</dbReference>
<keyword evidence="1" id="KW-0378">Hydrolase</keyword>
<name>A0A0J6T5T1_9HYPH</name>
<dbReference type="SUPFAM" id="SSF54637">
    <property type="entry name" value="Thioesterase/thiol ester dehydrase-isomerase"/>
    <property type="match status" value="1"/>
</dbReference>
<evidence type="ECO:0000256" key="1">
    <source>
        <dbReference type="ARBA" id="ARBA00022801"/>
    </source>
</evidence>
<dbReference type="EMBL" id="LABX01000013">
    <property type="protein sequence ID" value="KMO40923.1"/>
    <property type="molecule type" value="Genomic_DNA"/>
</dbReference>
<evidence type="ECO:0000256" key="4">
    <source>
        <dbReference type="ARBA" id="ARBA00038381"/>
    </source>
</evidence>
<dbReference type="PANTHER" id="PTHR43240:SF20">
    <property type="entry name" value="MEDIUM_LONG-CHAIN ACYL-COA THIOESTERASE YIGI"/>
    <property type="match status" value="1"/>
</dbReference>
<organism evidence="9 10">
    <name type="scientific">Methylobacterium aquaticum</name>
    <dbReference type="NCBI Taxonomy" id="270351"/>
    <lineage>
        <taxon>Bacteria</taxon>
        <taxon>Pseudomonadati</taxon>
        <taxon>Pseudomonadota</taxon>
        <taxon>Alphaproteobacteria</taxon>
        <taxon>Hyphomicrobiales</taxon>
        <taxon>Methylobacteriaceae</taxon>
        <taxon>Methylobacterium</taxon>
    </lineage>
</organism>
<dbReference type="CDD" id="cd03443">
    <property type="entry name" value="PaaI_thioesterase"/>
    <property type="match status" value="1"/>
</dbReference>
<dbReference type="EC" id="3.1.2.20" evidence="5"/>
<dbReference type="Gene3D" id="3.10.129.10">
    <property type="entry name" value="Hotdog Thioesterase"/>
    <property type="match status" value="1"/>
</dbReference>
<dbReference type="PATRIC" id="fig|270351.6.peg.949"/>
<gene>
    <name evidence="9" type="ORF">VP06_01685</name>
</gene>
<dbReference type="InterPro" id="IPR006683">
    <property type="entry name" value="Thioestr_dom"/>
</dbReference>
<protein>
    <recommendedName>
        <fullName evidence="6">Medium/long-chain acyl-CoA thioesterase YigI</fullName>
        <ecNumber evidence="5">3.1.2.20</ecNumber>
    </recommendedName>
</protein>
<comment type="catalytic activity">
    <reaction evidence="2">
        <text>a fatty acyl-CoA + H2O = a fatty acid + CoA + H(+)</text>
        <dbReference type="Rhea" id="RHEA:16781"/>
        <dbReference type="ChEBI" id="CHEBI:15377"/>
        <dbReference type="ChEBI" id="CHEBI:15378"/>
        <dbReference type="ChEBI" id="CHEBI:28868"/>
        <dbReference type="ChEBI" id="CHEBI:57287"/>
        <dbReference type="ChEBI" id="CHEBI:77636"/>
        <dbReference type="EC" id="3.1.2.20"/>
    </reaction>
</comment>
<dbReference type="NCBIfam" id="TIGR00369">
    <property type="entry name" value="unchar_dom_1"/>
    <property type="match status" value="1"/>
</dbReference>
<reference evidence="9 10" key="1">
    <citation type="submission" date="2015-03" db="EMBL/GenBank/DDBJ databases">
        <title>Genome sequencing of Methylobacterium aquaticum DSM16371 type strain.</title>
        <authorList>
            <person name="Chaudhry V."/>
            <person name="Patil P.B."/>
        </authorList>
    </citation>
    <scope>NUCLEOTIDE SEQUENCE [LARGE SCALE GENOMIC DNA]</scope>
    <source>
        <strain evidence="9 10">DSM 16371</strain>
    </source>
</reference>
<comment type="catalytic activity">
    <reaction evidence="7">
        <text>a medium-chain fatty acyl-CoA + H2O = a medium-chain fatty acid + CoA + H(+)</text>
        <dbReference type="Rhea" id="RHEA:68184"/>
        <dbReference type="ChEBI" id="CHEBI:15377"/>
        <dbReference type="ChEBI" id="CHEBI:15378"/>
        <dbReference type="ChEBI" id="CHEBI:57287"/>
        <dbReference type="ChEBI" id="CHEBI:59558"/>
        <dbReference type="ChEBI" id="CHEBI:90546"/>
    </reaction>
</comment>
<sequence length="146" mass="14789">MTDQTPEARVRASFERQGLMRTLGASLGTVSPGTVEIALVPGPAVSQQHGFVHAGAVSAIADSAAGYAALTLMPPGAGVLTAEFKINLLAPAAGTRILARGRVVKAGRTLTLAQAEVFAEAQGGERLVALLTATLMAVQGRDGIGD</sequence>
<proteinExistence type="inferred from homology"/>
<evidence type="ECO:0000313" key="9">
    <source>
        <dbReference type="EMBL" id="KMO40923.1"/>
    </source>
</evidence>
<accession>A0A0J6T5T1</accession>
<evidence type="ECO:0000256" key="2">
    <source>
        <dbReference type="ARBA" id="ARBA00035880"/>
    </source>
</evidence>
<comment type="catalytic activity">
    <reaction evidence="3">
        <text>a long-chain fatty acyl-CoA + H2O = a long-chain fatty acid + CoA + H(+)</text>
        <dbReference type="Rhea" id="RHEA:67680"/>
        <dbReference type="ChEBI" id="CHEBI:15377"/>
        <dbReference type="ChEBI" id="CHEBI:15378"/>
        <dbReference type="ChEBI" id="CHEBI:57287"/>
        <dbReference type="ChEBI" id="CHEBI:57560"/>
        <dbReference type="ChEBI" id="CHEBI:83139"/>
    </reaction>
</comment>
<evidence type="ECO:0000259" key="8">
    <source>
        <dbReference type="Pfam" id="PF03061"/>
    </source>
</evidence>